<name>A0A067TSK0_GALM3</name>
<sequence>MEYQTFASSSDLLPELPSYSPSSPSPSYSCDLARGERLLEHTPRASRLASTSLFIKKAGKTTVVLNEQEDGATIPSYGRQAIISGQMLLEQSESIVEVVLKVKAKLDTTISEAGGHSTKIIDDTYSLWSSSSTSAQRSTCPDQIPFSVALPATFKYGDKMVPLPPSYNAEFFQVPSLFVRSSYTLHFVITRVRHRKLDIWPKTKQILIPFSYVPRTRPHRPIIPSPCFFSAVKTSPEEWYQAVTCLKTRPNANKDPIYCHLFVPAGRIYGLTDTIPFHVQLTGNTCTLQQLFSGAELDRVMSVDSHNTVISKNSKAVPSKPVLRVSVLRQVSVSLKGTSSWKNSTIGEGTIWPIPPDLSCSCSSTSGCTEGNVDWEGELQLKDNITVGGFDAANVQVKDFIILTLTPPTPHQSPWLQLQVTIPIRLVTESWGDVTAFDSVLSP</sequence>
<keyword evidence="3" id="KW-1185">Reference proteome</keyword>
<dbReference type="STRING" id="685588.A0A067TSK0"/>
<dbReference type="OrthoDB" id="3252135at2759"/>
<reference evidence="3" key="1">
    <citation type="journal article" date="2014" name="Proc. Natl. Acad. Sci. U.S.A.">
        <title>Extensive sampling of basidiomycete genomes demonstrates inadequacy of the white-rot/brown-rot paradigm for wood decay fungi.</title>
        <authorList>
            <person name="Riley R."/>
            <person name="Salamov A.A."/>
            <person name="Brown D.W."/>
            <person name="Nagy L.G."/>
            <person name="Floudas D."/>
            <person name="Held B.W."/>
            <person name="Levasseur A."/>
            <person name="Lombard V."/>
            <person name="Morin E."/>
            <person name="Otillar R."/>
            <person name="Lindquist E.A."/>
            <person name="Sun H."/>
            <person name="LaButti K.M."/>
            <person name="Schmutz J."/>
            <person name="Jabbour D."/>
            <person name="Luo H."/>
            <person name="Baker S.E."/>
            <person name="Pisabarro A.G."/>
            <person name="Walton J.D."/>
            <person name="Blanchette R.A."/>
            <person name="Henrissat B."/>
            <person name="Martin F."/>
            <person name="Cullen D."/>
            <person name="Hibbett D.S."/>
            <person name="Grigoriev I.V."/>
        </authorList>
    </citation>
    <scope>NUCLEOTIDE SEQUENCE [LARGE SCALE GENOMIC DNA]</scope>
    <source>
        <strain evidence="3">CBS 339.88</strain>
    </source>
</reference>
<dbReference type="HOGENOM" id="CLU_049916_0_0_1"/>
<gene>
    <name evidence="2" type="ORF">GALMADRAFT_238508</name>
</gene>
<evidence type="ECO:0000313" key="3">
    <source>
        <dbReference type="Proteomes" id="UP000027222"/>
    </source>
</evidence>
<organism evidence="2 3">
    <name type="scientific">Galerina marginata (strain CBS 339.88)</name>
    <dbReference type="NCBI Taxonomy" id="685588"/>
    <lineage>
        <taxon>Eukaryota</taxon>
        <taxon>Fungi</taxon>
        <taxon>Dikarya</taxon>
        <taxon>Basidiomycota</taxon>
        <taxon>Agaricomycotina</taxon>
        <taxon>Agaricomycetes</taxon>
        <taxon>Agaricomycetidae</taxon>
        <taxon>Agaricales</taxon>
        <taxon>Agaricineae</taxon>
        <taxon>Strophariaceae</taxon>
        <taxon>Galerina</taxon>
    </lineage>
</organism>
<dbReference type="AlphaFoldDB" id="A0A067TSK0"/>
<protein>
    <recommendedName>
        <fullName evidence="4">Arrestin-like N-terminal domain-containing protein</fullName>
    </recommendedName>
</protein>
<feature type="compositionally biased region" description="Low complexity" evidence="1">
    <location>
        <begin position="8"/>
        <end position="28"/>
    </location>
</feature>
<evidence type="ECO:0000313" key="2">
    <source>
        <dbReference type="EMBL" id="KDR82874.1"/>
    </source>
</evidence>
<dbReference type="EMBL" id="KL142369">
    <property type="protein sequence ID" value="KDR82874.1"/>
    <property type="molecule type" value="Genomic_DNA"/>
</dbReference>
<accession>A0A067TSK0</accession>
<proteinExistence type="predicted"/>
<dbReference type="Proteomes" id="UP000027222">
    <property type="component" value="Unassembled WGS sequence"/>
</dbReference>
<evidence type="ECO:0000256" key="1">
    <source>
        <dbReference type="SAM" id="MobiDB-lite"/>
    </source>
</evidence>
<feature type="region of interest" description="Disordered" evidence="1">
    <location>
        <begin position="1"/>
        <end position="28"/>
    </location>
</feature>
<evidence type="ECO:0008006" key="4">
    <source>
        <dbReference type="Google" id="ProtNLM"/>
    </source>
</evidence>